<dbReference type="Proteomes" id="UP000198828">
    <property type="component" value="Unassembled WGS sequence"/>
</dbReference>
<keyword evidence="1" id="KW-0808">Transferase</keyword>
<dbReference type="CDD" id="cd05403">
    <property type="entry name" value="NT_KNTase_like"/>
    <property type="match status" value="1"/>
</dbReference>
<dbReference type="GO" id="GO:0016779">
    <property type="term" value="F:nucleotidyltransferase activity"/>
    <property type="evidence" value="ECO:0007669"/>
    <property type="project" value="UniProtKB-KW"/>
</dbReference>
<dbReference type="Gene3D" id="3.30.460.10">
    <property type="entry name" value="Beta Polymerase, domain 2"/>
    <property type="match status" value="1"/>
</dbReference>
<sequence length="255" mass="29451">MRQIEAVGVISEAIKNDSGVRAIFLKGSMARNDLDDYSDVDFYCIVKDDELEDFLKRQLNYLKQYRPLIYWSEVNFVGPQIVAVFDNGLHFDFYTVTLETLQKTDEIKIIYDPNKLLSDYKAENLTISEDDFINIFDGFTFTLLEFEAAYCRNDLIWASRLASHLSGDLAIILRYLYDKNNAKLGFKRLYKSLDSDLHEKILSAMDLLGPSFLPKGVVQLVEIADEVIEKLPEEISSKINRTFFNYMSNKIKGLK</sequence>
<protein>
    <submittedName>
        <fullName evidence="1">Streptomycin adenylyltransferase</fullName>
    </submittedName>
</protein>
<dbReference type="RefSeq" id="WP_093752234.1">
    <property type="nucleotide sequence ID" value="NZ_FNNG01000005.1"/>
</dbReference>
<accession>A0A1H2XHE8</accession>
<evidence type="ECO:0000313" key="2">
    <source>
        <dbReference type="Proteomes" id="UP000198828"/>
    </source>
</evidence>
<keyword evidence="2" id="KW-1185">Reference proteome</keyword>
<dbReference type="AlphaFoldDB" id="A0A1H2XHE8"/>
<organism evidence="1 2">
    <name type="scientific">Tepidimicrobium xylanilyticum</name>
    <dbReference type="NCBI Taxonomy" id="1123352"/>
    <lineage>
        <taxon>Bacteria</taxon>
        <taxon>Bacillati</taxon>
        <taxon>Bacillota</taxon>
        <taxon>Tissierellia</taxon>
        <taxon>Tissierellales</taxon>
        <taxon>Tepidimicrobiaceae</taxon>
        <taxon>Tepidimicrobium</taxon>
    </lineage>
</organism>
<dbReference type="SUPFAM" id="SSF81301">
    <property type="entry name" value="Nucleotidyltransferase"/>
    <property type="match status" value="1"/>
</dbReference>
<dbReference type="EMBL" id="FNNG01000005">
    <property type="protein sequence ID" value="SDW91659.1"/>
    <property type="molecule type" value="Genomic_DNA"/>
</dbReference>
<dbReference type="InterPro" id="IPR043519">
    <property type="entry name" value="NT_sf"/>
</dbReference>
<evidence type="ECO:0000313" key="1">
    <source>
        <dbReference type="EMBL" id="SDW91659.1"/>
    </source>
</evidence>
<dbReference type="OrthoDB" id="68332at2"/>
<keyword evidence="1" id="KW-0548">Nucleotidyltransferase</keyword>
<reference evidence="1 2" key="1">
    <citation type="submission" date="2016-10" db="EMBL/GenBank/DDBJ databases">
        <authorList>
            <person name="de Groot N.N."/>
        </authorList>
    </citation>
    <scope>NUCLEOTIDE SEQUENCE [LARGE SCALE GENOMIC DNA]</scope>
    <source>
        <strain evidence="1 2">DSM 23310</strain>
    </source>
</reference>
<dbReference type="InterPro" id="IPR007530">
    <property type="entry name" value="Aminoglycoside_adenylylTfrase"/>
</dbReference>
<gene>
    <name evidence="1" type="ORF">SAMN05660923_01427</name>
</gene>
<proteinExistence type="predicted"/>
<dbReference type="Pfam" id="PF04439">
    <property type="entry name" value="Adenyl_transf"/>
    <property type="match status" value="1"/>
</dbReference>
<name>A0A1H2XHE8_9FIRM</name>